<feature type="region of interest" description="Disordered" evidence="1">
    <location>
        <begin position="610"/>
        <end position="656"/>
    </location>
</feature>
<sequence>MPSGSTVTNHDSLPKVPNLPLTKKRRTSVRELHGLPESKSAPGQCLFPTLPLELLAEILIQTNSPRDVLSVARASKLLCSTLVCNPAADFIWRTIRKRCLPHALPEPTPNFSEAAYAAFVYDGGSCDVCKKDTKEFYASFATRIRLCRDSRCKKNIKRYLMDVTTIFKGHARDEIWIPYVESTHCFDLNIDKAWPENPTILMRKSEWERFRADYAAFSALSPPPSEGLRKACTDQIAKFPKVMELAVALQKWKCTYVTMHHTIKTKNETWAKALATQEGWNEHDLLNSQSYGSLHRHKNHVLEEVTLRVLPSVVLSDFLSIKPLVETQLLKMQTHRQNKENEASYRQRRDDVEQYYNRLRSAGTVVPSLYEFRKLSVMTTMQGSVTGSRPNSSGLAKDMKNSALVAELVAADLKTWMASAREKLSELLGFPKWRNASKTKLHPLDRITARFRCQGCGKVAKRYEKERCLDFAGVCAHECPSDDKKDKRPMDWSVDRFVKDEKASNAVARLLTLVGITDEDANAYNTVKMLGAHIRCLSCEHAFIVMDFPTLIGHSHRHDNMQAAILPKGEGPERAFAAGLSAKLMDMGSKPQKLRSEANYRCRHCVPAGESADASMDGEGRVSTGEPIAKDSHTEDSQTGNQKRRQRNKKSKLRSMDFNALRSHLKGLHGIEMVSDEDFFARP</sequence>
<dbReference type="Proteomes" id="UP000714275">
    <property type="component" value="Unassembled WGS sequence"/>
</dbReference>
<name>A0A9P6ZQR8_9AGAM</name>
<protein>
    <recommendedName>
        <fullName evidence="4">F-box domain-containing protein</fullName>
    </recommendedName>
</protein>
<feature type="compositionally biased region" description="Basic residues" evidence="1">
    <location>
        <begin position="642"/>
        <end position="653"/>
    </location>
</feature>
<dbReference type="SUPFAM" id="SSF81383">
    <property type="entry name" value="F-box domain"/>
    <property type="match status" value="1"/>
</dbReference>
<dbReference type="AlphaFoldDB" id="A0A9P6ZQR8"/>
<feature type="compositionally biased region" description="Polar residues" evidence="1">
    <location>
        <begin position="1"/>
        <end position="11"/>
    </location>
</feature>
<comment type="caution">
    <text evidence="2">The sequence shown here is derived from an EMBL/GenBank/DDBJ whole genome shotgun (WGS) entry which is preliminary data.</text>
</comment>
<dbReference type="EMBL" id="JABBWD010000037">
    <property type="protein sequence ID" value="KAG1774979.1"/>
    <property type="molecule type" value="Genomic_DNA"/>
</dbReference>
<dbReference type="InterPro" id="IPR036047">
    <property type="entry name" value="F-box-like_dom_sf"/>
</dbReference>
<feature type="region of interest" description="Disordered" evidence="1">
    <location>
        <begin position="1"/>
        <end position="25"/>
    </location>
</feature>
<reference evidence="2" key="1">
    <citation type="journal article" date="2020" name="New Phytol.">
        <title>Comparative genomics reveals dynamic genome evolution in host specialist ectomycorrhizal fungi.</title>
        <authorList>
            <person name="Lofgren L.A."/>
            <person name="Nguyen N.H."/>
            <person name="Vilgalys R."/>
            <person name="Ruytinx J."/>
            <person name="Liao H.L."/>
            <person name="Branco S."/>
            <person name="Kuo A."/>
            <person name="LaButti K."/>
            <person name="Lipzen A."/>
            <person name="Andreopoulos W."/>
            <person name="Pangilinan J."/>
            <person name="Riley R."/>
            <person name="Hundley H."/>
            <person name="Na H."/>
            <person name="Barry K."/>
            <person name="Grigoriev I.V."/>
            <person name="Stajich J.E."/>
            <person name="Kennedy P.G."/>
        </authorList>
    </citation>
    <scope>NUCLEOTIDE SEQUENCE</scope>
    <source>
        <strain evidence="2">DOB743</strain>
    </source>
</reference>
<evidence type="ECO:0000313" key="2">
    <source>
        <dbReference type="EMBL" id="KAG1774979.1"/>
    </source>
</evidence>
<organism evidence="2 3">
    <name type="scientific">Suillus placidus</name>
    <dbReference type="NCBI Taxonomy" id="48579"/>
    <lineage>
        <taxon>Eukaryota</taxon>
        <taxon>Fungi</taxon>
        <taxon>Dikarya</taxon>
        <taxon>Basidiomycota</taxon>
        <taxon>Agaricomycotina</taxon>
        <taxon>Agaricomycetes</taxon>
        <taxon>Agaricomycetidae</taxon>
        <taxon>Boletales</taxon>
        <taxon>Suillineae</taxon>
        <taxon>Suillaceae</taxon>
        <taxon>Suillus</taxon>
    </lineage>
</organism>
<evidence type="ECO:0008006" key="4">
    <source>
        <dbReference type="Google" id="ProtNLM"/>
    </source>
</evidence>
<accession>A0A9P6ZQR8</accession>
<proteinExistence type="predicted"/>
<dbReference type="OrthoDB" id="3220023at2759"/>
<keyword evidence="3" id="KW-1185">Reference proteome</keyword>
<gene>
    <name evidence="2" type="ORF">EV702DRAFT_1199821</name>
</gene>
<evidence type="ECO:0000256" key="1">
    <source>
        <dbReference type="SAM" id="MobiDB-lite"/>
    </source>
</evidence>
<evidence type="ECO:0000313" key="3">
    <source>
        <dbReference type="Proteomes" id="UP000714275"/>
    </source>
</evidence>